<proteinExistence type="predicted"/>
<feature type="transmembrane region" description="Helical" evidence="7">
    <location>
        <begin position="256"/>
        <end position="277"/>
    </location>
</feature>
<dbReference type="InterPro" id="IPR032816">
    <property type="entry name" value="VTT_dom"/>
</dbReference>
<feature type="region of interest" description="Disordered" evidence="6">
    <location>
        <begin position="1"/>
        <end position="77"/>
    </location>
</feature>
<dbReference type="PANTHER" id="PTHR42709">
    <property type="entry name" value="ALKALINE PHOSPHATASE LIKE PROTEIN"/>
    <property type="match status" value="1"/>
</dbReference>
<evidence type="ECO:0000256" key="1">
    <source>
        <dbReference type="ARBA" id="ARBA00004651"/>
    </source>
</evidence>
<comment type="subcellular location">
    <subcellularLocation>
        <location evidence="1">Cell membrane</location>
        <topology evidence="1">Multi-pass membrane protein</topology>
    </subcellularLocation>
</comment>
<evidence type="ECO:0000313" key="9">
    <source>
        <dbReference type="EMBL" id="ACM06331.1"/>
    </source>
</evidence>
<feature type="domain" description="VTT" evidence="8">
    <location>
        <begin position="115"/>
        <end position="241"/>
    </location>
</feature>
<evidence type="ECO:0000256" key="3">
    <source>
        <dbReference type="ARBA" id="ARBA00022692"/>
    </source>
</evidence>
<protein>
    <submittedName>
        <fullName evidence="9">DedA family</fullName>
    </submittedName>
</protein>
<evidence type="ECO:0000256" key="4">
    <source>
        <dbReference type="ARBA" id="ARBA00022989"/>
    </source>
</evidence>
<dbReference type="AlphaFoldDB" id="B9L2E2"/>
<reference evidence="9 10" key="1">
    <citation type="journal article" date="2009" name="PLoS ONE">
        <title>Complete genome sequence of the aerobic CO-oxidizing thermophile Thermomicrobium roseum.</title>
        <authorList>
            <person name="Wu D."/>
            <person name="Raymond J."/>
            <person name="Wu M."/>
            <person name="Chatterji S."/>
            <person name="Ren Q."/>
            <person name="Graham J.E."/>
            <person name="Bryant D.A."/>
            <person name="Robb F."/>
            <person name="Colman A."/>
            <person name="Tallon L.J."/>
            <person name="Badger J.H."/>
            <person name="Madupu R."/>
            <person name="Ward N.L."/>
            <person name="Eisen J.A."/>
        </authorList>
    </citation>
    <scope>NUCLEOTIDE SEQUENCE [LARGE SCALE GENOMIC DNA]</scope>
    <source>
        <strain evidence="10">ATCC 27502 / DSM 5159 / P-2</strain>
    </source>
</reference>
<sequence>MAVSPEQSAPSGSGCRSPCRGARATRSPPNIRAGGEGSVASEPLREAEDAAEQAVPYPCRRAARRTDPSGTVSLSSPRREGALASVQQWVTETLVALGYLGLFLLLIAETIFPPIPSEVVLPLAGFLAGRGFLDVRLAIVVATLGSYTAATLLYTVGRFGGRSALLRFGAWLHLDPATVASADRWFLRWGSLVVLWGRLVPVARSVVSVPAGTFRMPFWRFSALTIVGSGAWNTALIGSGWLLGENWELVAAWVDRYTTAVVVLAALGLAALGVLAIRRRSRWLPRLLRQQAPSSHRHENRR</sequence>
<evidence type="ECO:0000256" key="6">
    <source>
        <dbReference type="SAM" id="MobiDB-lite"/>
    </source>
</evidence>
<dbReference type="Proteomes" id="UP000000447">
    <property type="component" value="Chromosome"/>
</dbReference>
<dbReference type="HOGENOM" id="CLU_921133_0_0_0"/>
<evidence type="ECO:0000313" key="10">
    <source>
        <dbReference type="Proteomes" id="UP000000447"/>
    </source>
</evidence>
<evidence type="ECO:0000256" key="7">
    <source>
        <dbReference type="SAM" id="Phobius"/>
    </source>
</evidence>
<gene>
    <name evidence="9" type="ordered locus">trd_1344</name>
</gene>
<feature type="transmembrane region" description="Helical" evidence="7">
    <location>
        <begin position="221"/>
        <end position="244"/>
    </location>
</feature>
<keyword evidence="2" id="KW-1003">Cell membrane</keyword>
<feature type="transmembrane region" description="Helical" evidence="7">
    <location>
        <begin position="94"/>
        <end position="115"/>
    </location>
</feature>
<accession>B9L2E2</accession>
<feature type="compositionally biased region" description="Polar residues" evidence="6">
    <location>
        <begin position="1"/>
        <end position="11"/>
    </location>
</feature>
<evidence type="ECO:0000256" key="5">
    <source>
        <dbReference type="ARBA" id="ARBA00023136"/>
    </source>
</evidence>
<keyword evidence="4 7" id="KW-1133">Transmembrane helix</keyword>
<dbReference type="EMBL" id="CP001275">
    <property type="protein sequence ID" value="ACM06331.1"/>
    <property type="molecule type" value="Genomic_DNA"/>
</dbReference>
<dbReference type="eggNOG" id="COG0586">
    <property type="taxonomic scope" value="Bacteria"/>
</dbReference>
<dbReference type="InterPro" id="IPR051311">
    <property type="entry name" value="DedA_domain"/>
</dbReference>
<evidence type="ECO:0000256" key="2">
    <source>
        <dbReference type="ARBA" id="ARBA00022475"/>
    </source>
</evidence>
<keyword evidence="3 7" id="KW-0812">Transmembrane</keyword>
<dbReference type="PANTHER" id="PTHR42709:SF6">
    <property type="entry name" value="UNDECAPRENYL PHOSPHATE TRANSPORTER A"/>
    <property type="match status" value="1"/>
</dbReference>
<keyword evidence="10" id="KW-1185">Reference proteome</keyword>
<feature type="transmembrane region" description="Helical" evidence="7">
    <location>
        <begin position="135"/>
        <end position="157"/>
    </location>
</feature>
<name>B9L2E2_THERP</name>
<dbReference type="KEGG" id="tro:trd_1344"/>
<dbReference type="OrthoDB" id="9813426at2"/>
<dbReference type="GO" id="GO:0005886">
    <property type="term" value="C:plasma membrane"/>
    <property type="evidence" value="ECO:0007669"/>
    <property type="project" value="UniProtKB-SubCell"/>
</dbReference>
<organism evidence="9 10">
    <name type="scientific">Thermomicrobium roseum (strain ATCC 27502 / DSM 5159 / P-2)</name>
    <dbReference type="NCBI Taxonomy" id="309801"/>
    <lineage>
        <taxon>Bacteria</taxon>
        <taxon>Pseudomonadati</taxon>
        <taxon>Thermomicrobiota</taxon>
        <taxon>Thermomicrobia</taxon>
        <taxon>Thermomicrobiales</taxon>
        <taxon>Thermomicrobiaceae</taxon>
        <taxon>Thermomicrobium</taxon>
    </lineage>
</organism>
<keyword evidence="5 7" id="KW-0472">Membrane</keyword>
<dbReference type="STRING" id="309801.trd_1344"/>
<dbReference type="Pfam" id="PF09335">
    <property type="entry name" value="VTT_dom"/>
    <property type="match status" value="1"/>
</dbReference>
<evidence type="ECO:0000259" key="8">
    <source>
        <dbReference type="Pfam" id="PF09335"/>
    </source>
</evidence>